<accession>A0A1I0QIQ0</accession>
<gene>
    <name evidence="3" type="ORF">SAMN05216290_2378</name>
</gene>
<feature type="chain" id="PRO_5011520562" description="DUF4136 domain-containing protein" evidence="1">
    <location>
        <begin position="27"/>
        <end position="224"/>
    </location>
</feature>
<dbReference type="GeneID" id="99987080"/>
<dbReference type="STRING" id="1267423.SAMN05216290_2378"/>
<keyword evidence="1" id="KW-0732">Signal</keyword>
<dbReference type="Proteomes" id="UP000199437">
    <property type="component" value="Unassembled WGS sequence"/>
</dbReference>
<dbReference type="AlphaFoldDB" id="A0A1I0QIQ0"/>
<feature type="domain" description="DUF4136" evidence="2">
    <location>
        <begin position="37"/>
        <end position="220"/>
    </location>
</feature>
<dbReference type="EMBL" id="FOIR01000002">
    <property type="protein sequence ID" value="SEW26970.1"/>
    <property type="molecule type" value="Genomic_DNA"/>
</dbReference>
<evidence type="ECO:0000259" key="2">
    <source>
        <dbReference type="Pfam" id="PF13590"/>
    </source>
</evidence>
<dbReference type="Pfam" id="PF13590">
    <property type="entry name" value="DUF4136"/>
    <property type="match status" value="1"/>
</dbReference>
<feature type="signal peptide" evidence="1">
    <location>
        <begin position="1"/>
        <end position="26"/>
    </location>
</feature>
<reference evidence="4" key="1">
    <citation type="submission" date="2016-10" db="EMBL/GenBank/DDBJ databases">
        <authorList>
            <person name="Varghese N."/>
            <person name="Submissions S."/>
        </authorList>
    </citation>
    <scope>NUCLEOTIDE SEQUENCE [LARGE SCALE GENOMIC DNA]</scope>
    <source>
        <strain evidence="4">CGMCC 1.12402</strain>
    </source>
</reference>
<evidence type="ECO:0000313" key="3">
    <source>
        <dbReference type="EMBL" id="SEW26970.1"/>
    </source>
</evidence>
<protein>
    <recommendedName>
        <fullName evidence="2">DUF4136 domain-containing protein</fullName>
    </recommendedName>
</protein>
<evidence type="ECO:0000256" key="1">
    <source>
        <dbReference type="SAM" id="SignalP"/>
    </source>
</evidence>
<evidence type="ECO:0000313" key="4">
    <source>
        <dbReference type="Proteomes" id="UP000199437"/>
    </source>
</evidence>
<dbReference type="RefSeq" id="WP_090258799.1">
    <property type="nucleotide sequence ID" value="NZ_FOIR01000002.1"/>
</dbReference>
<sequence length="224" mass="25156">MKLKISNAWPGLLCLLLVAGCYPNGAEYIDELDLVATIRDNSVNYDDYMTYVIPDTVMYITNDPDKEIAESEEQLILTSVQDHFNSLGWQESTDPENNGSDVLITATLIDNVNVSVIYDWWSYWGGWGGWGWYPPYPPGGWYPWYPWYPGGITTVYAYREGTLIIEMVDPNAGVNENDADTDPVPVLWSGSINGLLEGSQTSINARLAKGLDQMFNDSPYLDKN</sequence>
<name>A0A1I0QIQ0_9BACT</name>
<dbReference type="PROSITE" id="PS51257">
    <property type="entry name" value="PROKAR_LIPOPROTEIN"/>
    <property type="match status" value="1"/>
</dbReference>
<dbReference type="Gene3D" id="3.30.160.670">
    <property type="match status" value="1"/>
</dbReference>
<dbReference type="InterPro" id="IPR025411">
    <property type="entry name" value="DUF4136"/>
</dbReference>
<proteinExistence type="predicted"/>
<dbReference type="OrthoDB" id="677831at2"/>
<keyword evidence="4" id="KW-1185">Reference proteome</keyword>
<organism evidence="3 4">
    <name type="scientific">Roseivirga pacifica</name>
    <dbReference type="NCBI Taxonomy" id="1267423"/>
    <lineage>
        <taxon>Bacteria</taxon>
        <taxon>Pseudomonadati</taxon>
        <taxon>Bacteroidota</taxon>
        <taxon>Cytophagia</taxon>
        <taxon>Cytophagales</taxon>
        <taxon>Roseivirgaceae</taxon>
        <taxon>Roseivirga</taxon>
    </lineage>
</organism>